<sequence>MSAEIATSSGPPNASGGAPNFPTNGDDPVLGTSYRVIGVLGEGAFGEVLLILNQINPDMAVAMKKMKITNETNTNNIRKEFLIQRRLSQDGHDNVIRMIGMRSDDNFHYLFLEYADAGELFDKIEPDTGMPVAYAQFYYRQLINGLKFIHDNDIVHRDIKPENLLLTKKHELKISDFGMATLYRNKGQERLLDLSCGTIPYAAPEVCAGQKYRGPPIDIWSSGIVLIAMLTGELPWNKASDSSFSYLQWLGNNNLDENPWKKIEVPALCMLRKIVTDNVHRRATIAQIQTDPWFIHDYGKLETPKGKPLKRARFTDENTPTIACTQDTGCMSIAKRRHMETPDEKSALMIKQNASFSQPTRTDELMLTQHIDMSQNNTNLLDRMVVRMTRFCTNIDMITTSHQLCNASEEAGFVVRRSSNNRLLVTFSDVSMMITMYAMDNGPDHPRVMVDFRRSRGDGLQFKKMFVAVKSRMRDSICTDGNNWLADYGYVPRDPPVPNLGELHRGIVSLVNVAL</sequence>
<dbReference type="STRING" id="31234.E3LKU9"/>
<dbReference type="GO" id="GO:0035556">
    <property type="term" value="P:intracellular signal transduction"/>
    <property type="evidence" value="ECO:0007669"/>
    <property type="project" value="TreeGrafter"/>
</dbReference>
<dbReference type="OMA" id="GYTCKVG"/>
<dbReference type="InterPro" id="IPR000719">
    <property type="entry name" value="Prot_kinase_dom"/>
</dbReference>
<keyword evidence="9" id="KW-0460">Magnesium</keyword>
<dbReference type="InParanoid" id="E3LKU9"/>
<evidence type="ECO:0000256" key="5">
    <source>
        <dbReference type="ARBA" id="ARBA00022679"/>
    </source>
</evidence>
<name>E3LKU9_CAERE</name>
<dbReference type="InterPro" id="IPR017441">
    <property type="entry name" value="Protein_kinase_ATP_BS"/>
</dbReference>
<comment type="catalytic activity">
    <reaction evidence="11">
        <text>L-seryl-[protein] + ATP = O-phospho-L-seryl-[protein] + ADP + H(+)</text>
        <dbReference type="Rhea" id="RHEA:17989"/>
        <dbReference type="Rhea" id="RHEA-COMP:9863"/>
        <dbReference type="Rhea" id="RHEA-COMP:11604"/>
        <dbReference type="ChEBI" id="CHEBI:15378"/>
        <dbReference type="ChEBI" id="CHEBI:29999"/>
        <dbReference type="ChEBI" id="CHEBI:30616"/>
        <dbReference type="ChEBI" id="CHEBI:83421"/>
        <dbReference type="ChEBI" id="CHEBI:456216"/>
        <dbReference type="EC" id="2.7.11.1"/>
    </reaction>
</comment>
<reference evidence="15" key="1">
    <citation type="submission" date="2007-07" db="EMBL/GenBank/DDBJ databases">
        <title>PCAP assembly of the Caenorhabditis remanei genome.</title>
        <authorList>
            <consortium name="The Caenorhabditis remanei Sequencing Consortium"/>
            <person name="Wilson R.K."/>
        </authorList>
    </citation>
    <scope>NUCLEOTIDE SEQUENCE [LARGE SCALE GENOMIC DNA]</scope>
    <source>
        <strain evidence="15">PB4641</strain>
    </source>
</reference>
<dbReference type="EMBL" id="WUAV01000005">
    <property type="protein sequence ID" value="KAF1752604.1"/>
    <property type="molecule type" value="Genomic_DNA"/>
</dbReference>
<feature type="region of interest" description="Disordered" evidence="13">
    <location>
        <begin position="1"/>
        <end position="25"/>
    </location>
</feature>
<evidence type="ECO:0000313" key="16">
    <source>
        <dbReference type="EMBL" id="KAF1752604.1"/>
    </source>
</evidence>
<dbReference type="PROSITE" id="PS00108">
    <property type="entry name" value="PROTEIN_KINASE_ST"/>
    <property type="match status" value="1"/>
</dbReference>
<dbReference type="Proteomes" id="UP000483820">
    <property type="component" value="Chromosome V"/>
</dbReference>
<evidence type="ECO:0000313" key="17">
    <source>
        <dbReference type="Proteomes" id="UP000008281"/>
    </source>
</evidence>
<dbReference type="PROSITE" id="PS00107">
    <property type="entry name" value="PROTEIN_KINASE_ATP"/>
    <property type="match status" value="1"/>
</dbReference>
<evidence type="ECO:0000256" key="13">
    <source>
        <dbReference type="SAM" id="MobiDB-lite"/>
    </source>
</evidence>
<organism evidence="17">
    <name type="scientific">Caenorhabditis remanei</name>
    <name type="common">Caenorhabditis vulgaris</name>
    <dbReference type="NCBI Taxonomy" id="31234"/>
    <lineage>
        <taxon>Eukaryota</taxon>
        <taxon>Metazoa</taxon>
        <taxon>Ecdysozoa</taxon>
        <taxon>Nematoda</taxon>
        <taxon>Chromadorea</taxon>
        <taxon>Rhabditida</taxon>
        <taxon>Rhabditina</taxon>
        <taxon>Rhabditomorpha</taxon>
        <taxon>Rhabditoidea</taxon>
        <taxon>Rhabditidae</taxon>
        <taxon>Peloderinae</taxon>
        <taxon>Caenorhabditis</taxon>
    </lineage>
</organism>
<evidence type="ECO:0000256" key="11">
    <source>
        <dbReference type="ARBA" id="ARBA00048679"/>
    </source>
</evidence>
<gene>
    <name evidence="15" type="primary">Cre-chk-1</name>
    <name evidence="15" type="ORF">CRE_18842</name>
    <name evidence="16" type="ORF">GCK72_019159</name>
</gene>
<evidence type="ECO:0000313" key="15">
    <source>
        <dbReference type="EMBL" id="EFO99986.1"/>
    </source>
</evidence>
<dbReference type="CTD" id="9839473"/>
<protein>
    <recommendedName>
        <fullName evidence="3">non-specific serine/threonine protein kinase</fullName>
        <ecNumber evidence="3">2.7.11.1</ecNumber>
    </recommendedName>
</protein>
<dbReference type="PANTHER" id="PTHR24346:SF107">
    <property type="entry name" value="SERINE_THREONINE-PROTEIN KINASE CHK1"/>
    <property type="match status" value="1"/>
</dbReference>
<feature type="binding site" evidence="12">
    <location>
        <position position="64"/>
    </location>
    <ligand>
        <name>ATP</name>
        <dbReference type="ChEBI" id="CHEBI:30616"/>
    </ligand>
</feature>
<dbReference type="eggNOG" id="KOG0590">
    <property type="taxonomic scope" value="Eukaryota"/>
</dbReference>
<dbReference type="GO" id="GO:0005737">
    <property type="term" value="C:cytoplasm"/>
    <property type="evidence" value="ECO:0007669"/>
    <property type="project" value="TreeGrafter"/>
</dbReference>
<keyword evidence="6 12" id="KW-0547">Nucleotide-binding</keyword>
<dbReference type="Pfam" id="PF00069">
    <property type="entry name" value="Pkinase"/>
    <property type="match status" value="1"/>
</dbReference>
<dbReference type="HOGENOM" id="CLU_000288_59_8_1"/>
<dbReference type="KEGG" id="crq:GCK72_019159"/>
<dbReference type="FunFam" id="1.10.510.10:FF:000571">
    <property type="entry name" value="Maternal embryonic leucine zipper kinase"/>
    <property type="match status" value="1"/>
</dbReference>
<keyword evidence="4" id="KW-0723">Serine/threonine-protein kinase</keyword>
<dbReference type="EMBL" id="DS268410">
    <property type="protein sequence ID" value="EFO99986.1"/>
    <property type="molecule type" value="Genomic_DNA"/>
</dbReference>
<dbReference type="GeneID" id="9839473"/>
<dbReference type="GO" id="GO:0004674">
    <property type="term" value="F:protein serine/threonine kinase activity"/>
    <property type="evidence" value="ECO:0007669"/>
    <property type="project" value="UniProtKB-KW"/>
</dbReference>
<evidence type="ECO:0000256" key="3">
    <source>
        <dbReference type="ARBA" id="ARBA00012513"/>
    </source>
</evidence>
<feature type="domain" description="Protein kinase" evidence="14">
    <location>
        <begin position="34"/>
        <end position="294"/>
    </location>
</feature>
<dbReference type="InterPro" id="IPR011009">
    <property type="entry name" value="Kinase-like_dom_sf"/>
</dbReference>
<evidence type="ECO:0000256" key="9">
    <source>
        <dbReference type="ARBA" id="ARBA00022842"/>
    </source>
</evidence>
<keyword evidence="8 12" id="KW-0067">ATP-binding</keyword>
<dbReference type="PANTHER" id="PTHR24346">
    <property type="entry name" value="MAP/MICROTUBULE AFFINITY-REGULATING KINASE"/>
    <property type="match status" value="1"/>
</dbReference>
<feature type="compositionally biased region" description="Polar residues" evidence="13">
    <location>
        <begin position="1"/>
        <end position="12"/>
    </location>
</feature>
<dbReference type="InterPro" id="IPR008271">
    <property type="entry name" value="Ser/Thr_kinase_AS"/>
</dbReference>
<evidence type="ECO:0000256" key="6">
    <source>
        <dbReference type="ARBA" id="ARBA00022741"/>
    </source>
</evidence>
<comment type="cofactor">
    <cofactor evidence="1">
        <name>Mg(2+)</name>
        <dbReference type="ChEBI" id="CHEBI:18420"/>
    </cofactor>
</comment>
<dbReference type="Gene3D" id="1.10.510.10">
    <property type="entry name" value="Transferase(Phosphotransferase) domain 1"/>
    <property type="match status" value="1"/>
</dbReference>
<evidence type="ECO:0000256" key="2">
    <source>
        <dbReference type="ARBA" id="ARBA00010791"/>
    </source>
</evidence>
<accession>E3LKU9</accession>
<dbReference type="SUPFAM" id="SSF56112">
    <property type="entry name" value="Protein kinase-like (PK-like)"/>
    <property type="match status" value="1"/>
</dbReference>
<evidence type="ECO:0000259" key="14">
    <source>
        <dbReference type="PROSITE" id="PS50011"/>
    </source>
</evidence>
<evidence type="ECO:0000256" key="1">
    <source>
        <dbReference type="ARBA" id="ARBA00001946"/>
    </source>
</evidence>
<keyword evidence="17" id="KW-1185">Reference proteome</keyword>
<dbReference type="GO" id="GO:0005524">
    <property type="term" value="F:ATP binding"/>
    <property type="evidence" value="ECO:0007669"/>
    <property type="project" value="UniProtKB-UniRule"/>
</dbReference>
<evidence type="ECO:0000256" key="8">
    <source>
        <dbReference type="ARBA" id="ARBA00022840"/>
    </source>
</evidence>
<dbReference type="PROSITE" id="PS50011">
    <property type="entry name" value="PROTEIN_KINASE_DOM"/>
    <property type="match status" value="1"/>
</dbReference>
<proteinExistence type="inferred from homology"/>
<evidence type="ECO:0000256" key="12">
    <source>
        <dbReference type="PROSITE-ProRule" id="PRU10141"/>
    </source>
</evidence>
<dbReference type="RefSeq" id="XP_003115499.1">
    <property type="nucleotide sequence ID" value="XM_003115451.1"/>
</dbReference>
<evidence type="ECO:0000256" key="7">
    <source>
        <dbReference type="ARBA" id="ARBA00022777"/>
    </source>
</evidence>
<keyword evidence="5" id="KW-0808">Transferase</keyword>
<keyword evidence="7" id="KW-0418">Kinase</keyword>
<dbReference type="Proteomes" id="UP000008281">
    <property type="component" value="Unassembled WGS sequence"/>
</dbReference>
<dbReference type="FunCoup" id="E3LKU9">
    <property type="interactions" value="2729"/>
</dbReference>
<dbReference type="EC" id="2.7.11.1" evidence="3"/>
<evidence type="ECO:0000256" key="10">
    <source>
        <dbReference type="ARBA" id="ARBA00047899"/>
    </source>
</evidence>
<reference evidence="16 18" key="2">
    <citation type="submission" date="2019-12" db="EMBL/GenBank/DDBJ databases">
        <title>Chromosome-level assembly of the Caenorhabditis remanei genome.</title>
        <authorList>
            <person name="Teterina A.A."/>
            <person name="Willis J.H."/>
            <person name="Phillips P.C."/>
        </authorList>
    </citation>
    <scope>NUCLEOTIDE SEQUENCE [LARGE SCALE GENOMIC DNA]</scope>
    <source>
        <strain evidence="16 18">PX506</strain>
        <tissue evidence="16">Whole organism</tissue>
    </source>
</reference>
<dbReference type="OrthoDB" id="539158at2759"/>
<evidence type="ECO:0000313" key="18">
    <source>
        <dbReference type="Proteomes" id="UP000483820"/>
    </source>
</evidence>
<evidence type="ECO:0000256" key="4">
    <source>
        <dbReference type="ARBA" id="ARBA00022527"/>
    </source>
</evidence>
<comment type="similarity">
    <text evidence="2">Belongs to the protein kinase superfamily. CAMK Ser/Thr protein kinase family. NIM1 subfamily.</text>
</comment>
<dbReference type="SMART" id="SM00220">
    <property type="entry name" value="S_TKc"/>
    <property type="match status" value="1"/>
</dbReference>
<dbReference type="AlphaFoldDB" id="E3LKU9"/>
<comment type="catalytic activity">
    <reaction evidence="10">
        <text>L-threonyl-[protein] + ATP = O-phospho-L-threonyl-[protein] + ADP + H(+)</text>
        <dbReference type="Rhea" id="RHEA:46608"/>
        <dbReference type="Rhea" id="RHEA-COMP:11060"/>
        <dbReference type="Rhea" id="RHEA-COMP:11605"/>
        <dbReference type="ChEBI" id="CHEBI:15378"/>
        <dbReference type="ChEBI" id="CHEBI:30013"/>
        <dbReference type="ChEBI" id="CHEBI:30616"/>
        <dbReference type="ChEBI" id="CHEBI:61977"/>
        <dbReference type="ChEBI" id="CHEBI:456216"/>
        <dbReference type="EC" id="2.7.11.1"/>
    </reaction>
</comment>